<dbReference type="GO" id="GO:0016705">
    <property type="term" value="F:oxidoreductase activity, acting on paired donors, with incorporation or reduction of molecular oxygen"/>
    <property type="evidence" value="ECO:0007669"/>
    <property type="project" value="InterPro"/>
</dbReference>
<dbReference type="Gene3D" id="3.20.20.30">
    <property type="entry name" value="Luciferase-like domain"/>
    <property type="match status" value="1"/>
</dbReference>
<dbReference type="EMBL" id="JAYKOT010000003">
    <property type="protein sequence ID" value="MEB3429031.1"/>
    <property type="molecule type" value="Genomic_DNA"/>
</dbReference>
<dbReference type="SUPFAM" id="SSF51679">
    <property type="entry name" value="Bacterial luciferase-like"/>
    <property type="match status" value="1"/>
</dbReference>
<protein>
    <submittedName>
        <fullName evidence="3">MsnO8 family LLM class oxidoreductase</fullName>
        <ecNumber evidence="3">1.-.-.-</ecNumber>
    </submittedName>
</protein>
<reference evidence="3 4" key="1">
    <citation type="submission" date="2024-01" db="EMBL/GenBank/DDBJ databases">
        <title>Complete genome sequence of Citroniella saccharovorans strain M6.X9, isolated from human fecal sample.</title>
        <authorList>
            <person name="Cheng G."/>
            <person name="Westerholm M."/>
            <person name="Schnurer A."/>
        </authorList>
    </citation>
    <scope>NUCLEOTIDE SEQUENCE [LARGE SCALE GENOMIC DNA]</scope>
    <source>
        <strain evidence="3 4">DSM 29873</strain>
    </source>
</reference>
<dbReference type="NCBIfam" id="TIGR03558">
    <property type="entry name" value="oxido_grp_1"/>
    <property type="match status" value="1"/>
</dbReference>
<keyword evidence="4" id="KW-1185">Reference proteome</keyword>
<dbReference type="Pfam" id="PF00296">
    <property type="entry name" value="Bac_luciferase"/>
    <property type="match status" value="1"/>
</dbReference>
<proteinExistence type="predicted"/>
<dbReference type="AlphaFoldDB" id="A0AAW9MSR6"/>
<dbReference type="RefSeq" id="WP_324619147.1">
    <property type="nucleotide sequence ID" value="NZ_JAYKOT010000003.1"/>
</dbReference>
<feature type="domain" description="Luciferase-like" evidence="2">
    <location>
        <begin position="1"/>
        <end position="292"/>
    </location>
</feature>
<keyword evidence="3" id="KW-0560">Oxidoreductase</keyword>
<sequence length="327" mass="36778">MKLSILDLMPFFENDTEAAVIERTREVCVAADEIGYNRYWIAEHHNAPNVMSSASAIMVKDLLERTKNIRVGAGGVMLINHIPFLIAETYGMLDVMYPGRVDLGLGRAPGTDYKTAQIIYRGDIQEEKFLESVNLLRKYFDKDDSSLESRPYPAAGRNIPIIILGSSLSSAKIAAEIGAIYSFAGHFSPSLLDSAIKTYRDNFKASKYLEKPYLILGYLAYASDSKERSEFLFSSAQQGILDIARGNKDLFKHPTENFLNSLNSAEKILLKTRMGIKLLGDKEDVKKQLKEFKEKYNPDELVGVTYMKDAKDIINNYKTILEASKEI</sequence>
<dbReference type="InterPro" id="IPR050766">
    <property type="entry name" value="Bact_Lucif_Oxidored"/>
</dbReference>
<dbReference type="InterPro" id="IPR036661">
    <property type="entry name" value="Luciferase-like_sf"/>
</dbReference>
<dbReference type="EC" id="1.-.-.-" evidence="3"/>
<dbReference type="InterPro" id="IPR019949">
    <property type="entry name" value="CmoO-like"/>
</dbReference>
<evidence type="ECO:0000259" key="2">
    <source>
        <dbReference type="Pfam" id="PF00296"/>
    </source>
</evidence>
<dbReference type="Proteomes" id="UP001357733">
    <property type="component" value="Unassembled WGS sequence"/>
</dbReference>
<comment type="caution">
    <text evidence="3">The sequence shown here is derived from an EMBL/GenBank/DDBJ whole genome shotgun (WGS) entry which is preliminary data.</text>
</comment>
<dbReference type="GO" id="GO:0005829">
    <property type="term" value="C:cytosol"/>
    <property type="evidence" value="ECO:0007669"/>
    <property type="project" value="TreeGrafter"/>
</dbReference>
<gene>
    <name evidence="3" type="ORF">VLK81_03170</name>
</gene>
<dbReference type="CDD" id="cd00347">
    <property type="entry name" value="Flavin_utilizing_monoxygenases"/>
    <property type="match status" value="1"/>
</dbReference>
<comment type="similarity">
    <text evidence="1">To bacterial alkanal monooxygenase alpha and beta chains.</text>
</comment>
<evidence type="ECO:0000256" key="1">
    <source>
        <dbReference type="ARBA" id="ARBA00007789"/>
    </source>
</evidence>
<dbReference type="InterPro" id="IPR011251">
    <property type="entry name" value="Luciferase-like_dom"/>
</dbReference>
<dbReference type="PANTHER" id="PTHR30137:SF6">
    <property type="entry name" value="LUCIFERASE-LIKE MONOOXYGENASE"/>
    <property type="match status" value="1"/>
</dbReference>
<dbReference type="PANTHER" id="PTHR30137">
    <property type="entry name" value="LUCIFERASE-LIKE MONOOXYGENASE"/>
    <property type="match status" value="1"/>
</dbReference>
<evidence type="ECO:0000313" key="4">
    <source>
        <dbReference type="Proteomes" id="UP001357733"/>
    </source>
</evidence>
<name>A0AAW9MSR6_9FIRM</name>
<organism evidence="3 4">
    <name type="scientific">Citroniella saccharovorans</name>
    <dbReference type="NCBI Taxonomy" id="2053367"/>
    <lineage>
        <taxon>Bacteria</taxon>
        <taxon>Bacillati</taxon>
        <taxon>Bacillota</taxon>
        <taxon>Tissierellia</taxon>
        <taxon>Tissierellales</taxon>
        <taxon>Peptoniphilaceae</taxon>
        <taxon>Citroniella</taxon>
    </lineage>
</organism>
<accession>A0AAW9MSR6</accession>
<evidence type="ECO:0000313" key="3">
    <source>
        <dbReference type="EMBL" id="MEB3429031.1"/>
    </source>
</evidence>